<dbReference type="SUPFAM" id="SSF51197">
    <property type="entry name" value="Clavaminate synthase-like"/>
    <property type="match status" value="1"/>
</dbReference>
<dbReference type="InterPro" id="IPR027450">
    <property type="entry name" value="AlkB-like"/>
</dbReference>
<comment type="subcellular location">
    <subcellularLocation>
        <location evidence="2">Cytoplasm</location>
    </subcellularLocation>
    <subcellularLocation>
        <location evidence="1">Nucleus</location>
    </subcellularLocation>
</comment>
<dbReference type="Gramene" id="KGN54433">
    <property type="protein sequence ID" value="KGN54433"/>
    <property type="gene ID" value="Csa_4G329550"/>
</dbReference>
<dbReference type="Pfam" id="PF13532">
    <property type="entry name" value="2OG-FeII_Oxy_2"/>
    <property type="match status" value="1"/>
</dbReference>
<gene>
    <name evidence="16" type="ORF">Csa_4G329550</name>
</gene>
<protein>
    <recommendedName>
        <fullName evidence="13">DNA N(6)-methyladenine demethylase</fullName>
        <ecNumber evidence="13">1.14.11.51</ecNumber>
    </recommendedName>
</protein>
<evidence type="ECO:0000256" key="9">
    <source>
        <dbReference type="ARBA" id="ARBA00023004"/>
    </source>
</evidence>
<dbReference type="InterPro" id="IPR005123">
    <property type="entry name" value="Oxoglu/Fe-dep_dioxygenase_dom"/>
</dbReference>
<dbReference type="KEGG" id="csv:101210053"/>
<reference evidence="16 17" key="2">
    <citation type="journal article" date="2009" name="PLoS ONE">
        <title>An integrated genetic and cytogenetic map of the cucumber genome.</title>
        <authorList>
            <person name="Ren Y."/>
            <person name="Zhang Z."/>
            <person name="Liu J."/>
            <person name="Staub J.E."/>
            <person name="Han Y."/>
            <person name="Cheng Z."/>
            <person name="Li X."/>
            <person name="Lu J."/>
            <person name="Miao H."/>
            <person name="Kang H."/>
            <person name="Xie B."/>
            <person name="Gu X."/>
            <person name="Wang X."/>
            <person name="Du Y."/>
            <person name="Jin W."/>
            <person name="Huang S."/>
        </authorList>
    </citation>
    <scope>NUCLEOTIDE SEQUENCE [LARGE SCALE GENOMIC DNA]</scope>
    <source>
        <strain evidence="17">cv. 9930</strain>
    </source>
</reference>
<dbReference type="GO" id="GO:0005634">
    <property type="term" value="C:nucleus"/>
    <property type="evidence" value="ECO:0007669"/>
    <property type="project" value="UniProtKB-SubCell"/>
</dbReference>
<name>A0A0A0KY56_CUCSA</name>
<dbReference type="AlphaFoldDB" id="A0A0A0KY56"/>
<accession>A0A0A0KY56</accession>
<evidence type="ECO:0000256" key="8">
    <source>
        <dbReference type="ARBA" id="ARBA00023002"/>
    </source>
</evidence>
<comment type="similarity">
    <text evidence="3">Belongs to the alkB family.</text>
</comment>
<proteinExistence type="inferred from homology"/>
<dbReference type="InterPro" id="IPR037151">
    <property type="entry name" value="AlkB-like_sf"/>
</dbReference>
<dbReference type="PROSITE" id="PS51471">
    <property type="entry name" value="FE2OG_OXY"/>
    <property type="match status" value="1"/>
</dbReference>
<keyword evidence="11" id="KW-0539">Nucleus</keyword>
<evidence type="ECO:0000256" key="7">
    <source>
        <dbReference type="ARBA" id="ARBA00022964"/>
    </source>
</evidence>
<dbReference type="GO" id="GO:0008198">
    <property type="term" value="F:ferrous iron binding"/>
    <property type="evidence" value="ECO:0000318"/>
    <property type="project" value="GO_Central"/>
</dbReference>
<evidence type="ECO:0000256" key="6">
    <source>
        <dbReference type="ARBA" id="ARBA00022763"/>
    </source>
</evidence>
<keyword evidence="5 14" id="KW-0479">Metal-binding</keyword>
<evidence type="ECO:0000256" key="10">
    <source>
        <dbReference type="ARBA" id="ARBA00023204"/>
    </source>
</evidence>
<dbReference type="FunFam" id="2.60.120.590:FF:000013">
    <property type="entry name" value="2-oxoglutarate-dependent dioxygenase family protein"/>
    <property type="match status" value="1"/>
</dbReference>
<keyword evidence="9 14" id="KW-0408">Iron</keyword>
<reference evidence="16 17" key="4">
    <citation type="journal article" date="2011" name="BMC Genomics">
        <title>RNA-Seq improves annotation of protein-coding genes in the cucumber genome.</title>
        <authorList>
            <person name="Li Z."/>
            <person name="Zhang Z."/>
            <person name="Yan P."/>
            <person name="Huang S."/>
            <person name="Fei Z."/>
            <person name="Lin K."/>
        </authorList>
    </citation>
    <scope>NUCLEOTIDE SEQUENCE [LARGE SCALE GENOMIC DNA]</scope>
    <source>
        <strain evidence="17">cv. 9930</strain>
    </source>
</reference>
<dbReference type="GO" id="GO:0035513">
    <property type="term" value="P:oxidative RNA demethylation"/>
    <property type="evidence" value="ECO:0000318"/>
    <property type="project" value="GO_Central"/>
</dbReference>
<dbReference type="GO" id="GO:0006281">
    <property type="term" value="P:DNA repair"/>
    <property type="evidence" value="ECO:0007669"/>
    <property type="project" value="UniProtKB-KW"/>
</dbReference>
<dbReference type="PANTHER" id="PTHR16557">
    <property type="entry name" value="ALKYLATED DNA REPAIR PROTEIN ALKB-RELATED"/>
    <property type="match status" value="1"/>
</dbReference>
<evidence type="ECO:0000256" key="14">
    <source>
        <dbReference type="PIRSR" id="PIRSR604574-2"/>
    </source>
</evidence>
<sequence length="444" mass="50216">MFFIRTLPLPPSPSSNQLRRLLFPASSFPCLRGFRLLQFQPMDSFSTSANSHALPDSSCCGSSCGCGRDKEHLHDRDNSSDVIHVGSIPVHLNPKEREPKSYNYDESLPVHRQNTRRSRIDLGSKRDLKSNARSYQVERLEFLNDSCQEYKSSLPIHFGKKNEVFVSKLQSLDTGPKESVVTDNSLPFEPPFDICLPGGGNVKHRNIYVVKEGGTVKDYRLLRPGMVLLKHYITPREQINIVKTCQNLGIGPGGFYQPGYKDGAKLRLRMMCLGLDWDPQTRRYENKRVVDGNKPPDIPPQFTFLVKRALKDAHAFIKNNCNISNVEEILPSMSPDICIANFYTTRGRLGLHQDRDESKESLWRGLPVVSFSVGNAAEFLYGDKRNVDKAEMVELESGDVLIFGGESRHIFHGVSSIIPKSTPKFLLHHTGLRPGRLNLTFRKY</sequence>
<feature type="binding site" evidence="14">
    <location>
        <position position="412"/>
    </location>
    <ligand>
        <name>Fe cation</name>
        <dbReference type="ChEBI" id="CHEBI:24875"/>
        <note>catalytic</note>
    </ligand>
</feature>
<comment type="cofactor">
    <cofactor evidence="14">
        <name>Fe(2+)</name>
        <dbReference type="ChEBI" id="CHEBI:29033"/>
    </cofactor>
    <text evidence="14">Binds 1 Fe(2+) ion per subunit.</text>
</comment>
<reference evidence="16 17" key="1">
    <citation type="journal article" date="2009" name="Nat. Genet.">
        <title>The genome of the cucumber, Cucumis sativus L.</title>
        <authorList>
            <person name="Huang S."/>
            <person name="Li R."/>
            <person name="Zhang Z."/>
            <person name="Li L."/>
            <person name="Gu X."/>
            <person name="Fan W."/>
            <person name="Lucas W.J."/>
            <person name="Wang X."/>
            <person name="Xie B."/>
            <person name="Ni P."/>
            <person name="Ren Y."/>
            <person name="Zhu H."/>
            <person name="Li J."/>
            <person name="Lin K."/>
            <person name="Jin W."/>
            <person name="Fei Z."/>
            <person name="Li G."/>
            <person name="Staub J."/>
            <person name="Kilian A."/>
            <person name="van der Vossen E.A."/>
            <person name="Wu Y."/>
            <person name="Guo J."/>
            <person name="He J."/>
            <person name="Jia Z."/>
            <person name="Ren Y."/>
            <person name="Tian G."/>
            <person name="Lu Y."/>
            <person name="Ruan J."/>
            <person name="Qian W."/>
            <person name="Wang M."/>
            <person name="Huang Q."/>
            <person name="Li B."/>
            <person name="Xuan Z."/>
            <person name="Cao J."/>
            <person name="Asan"/>
            <person name="Wu Z."/>
            <person name="Zhang J."/>
            <person name="Cai Q."/>
            <person name="Bai Y."/>
            <person name="Zhao B."/>
            <person name="Han Y."/>
            <person name="Li Y."/>
            <person name="Li X."/>
            <person name="Wang S."/>
            <person name="Shi Q."/>
            <person name="Liu S."/>
            <person name="Cho W.K."/>
            <person name="Kim J.Y."/>
            <person name="Xu Y."/>
            <person name="Heller-Uszynska K."/>
            <person name="Miao H."/>
            <person name="Cheng Z."/>
            <person name="Zhang S."/>
            <person name="Wu J."/>
            <person name="Yang Y."/>
            <person name="Kang H."/>
            <person name="Li M."/>
            <person name="Liang H."/>
            <person name="Ren X."/>
            <person name="Shi Z."/>
            <person name="Wen M."/>
            <person name="Jian M."/>
            <person name="Yang H."/>
            <person name="Zhang G."/>
            <person name="Yang Z."/>
            <person name="Chen R."/>
            <person name="Liu S."/>
            <person name="Li J."/>
            <person name="Ma L."/>
            <person name="Liu H."/>
            <person name="Zhou Y."/>
            <person name="Zhao J."/>
            <person name="Fang X."/>
            <person name="Li G."/>
            <person name="Fang L."/>
            <person name="Li Y."/>
            <person name="Liu D."/>
            <person name="Zheng H."/>
            <person name="Zhang Y."/>
            <person name="Qin N."/>
            <person name="Li Z."/>
            <person name="Yang G."/>
            <person name="Yang S."/>
            <person name="Bolund L."/>
            <person name="Kristiansen K."/>
            <person name="Zheng H."/>
            <person name="Li S."/>
            <person name="Zhang X."/>
            <person name="Yang H."/>
            <person name="Wang J."/>
            <person name="Sun R."/>
            <person name="Zhang B."/>
            <person name="Jiang S."/>
            <person name="Wang J."/>
            <person name="Du Y."/>
            <person name="Li S."/>
        </authorList>
    </citation>
    <scope>NUCLEOTIDE SEQUENCE [LARGE SCALE GENOMIC DNA]</scope>
    <source>
        <strain evidence="17">cv. 9930</strain>
    </source>
</reference>
<dbReference type="SMR" id="A0A0A0KY56"/>
<dbReference type="STRING" id="3659.A0A0A0KY56"/>
<evidence type="ECO:0000256" key="13">
    <source>
        <dbReference type="ARBA" id="ARBA00066586"/>
    </source>
</evidence>
<keyword evidence="7" id="KW-0223">Dioxygenase</keyword>
<organism evidence="16 17">
    <name type="scientific">Cucumis sativus</name>
    <name type="common">Cucumber</name>
    <dbReference type="NCBI Taxonomy" id="3659"/>
    <lineage>
        <taxon>Eukaryota</taxon>
        <taxon>Viridiplantae</taxon>
        <taxon>Streptophyta</taxon>
        <taxon>Embryophyta</taxon>
        <taxon>Tracheophyta</taxon>
        <taxon>Spermatophyta</taxon>
        <taxon>Magnoliopsida</taxon>
        <taxon>eudicotyledons</taxon>
        <taxon>Gunneridae</taxon>
        <taxon>Pentapetalae</taxon>
        <taxon>rosids</taxon>
        <taxon>fabids</taxon>
        <taxon>Cucurbitales</taxon>
        <taxon>Cucurbitaceae</taxon>
        <taxon>Benincaseae</taxon>
        <taxon>Cucumis</taxon>
    </lineage>
</organism>
<dbReference type="GO" id="GO:0035515">
    <property type="term" value="F:oxidative RNA demethylase activity"/>
    <property type="evidence" value="ECO:0000318"/>
    <property type="project" value="GO_Central"/>
</dbReference>
<dbReference type="eggNOG" id="KOG2731">
    <property type="taxonomic scope" value="Eukaryota"/>
</dbReference>
<feature type="binding site" evidence="14">
    <location>
        <position position="352"/>
    </location>
    <ligand>
        <name>Fe cation</name>
        <dbReference type="ChEBI" id="CHEBI:24875"/>
        <note>catalytic</note>
    </ligand>
</feature>
<keyword evidence="8" id="KW-0560">Oxidoreductase</keyword>
<keyword evidence="6" id="KW-0227">DNA damage</keyword>
<keyword evidence="17" id="KW-1185">Reference proteome</keyword>
<evidence type="ECO:0000256" key="4">
    <source>
        <dbReference type="ARBA" id="ARBA00022490"/>
    </source>
</evidence>
<dbReference type="Gene3D" id="2.60.120.590">
    <property type="entry name" value="Alpha-ketoglutarate-dependent dioxygenase AlkB-like"/>
    <property type="match status" value="1"/>
</dbReference>
<evidence type="ECO:0000256" key="11">
    <source>
        <dbReference type="ARBA" id="ARBA00023242"/>
    </source>
</evidence>
<reference evidence="16 17" key="3">
    <citation type="journal article" date="2010" name="BMC Genomics">
        <title>Transcriptome sequencing and comparative analysis of cucumber flowers with different sex types.</title>
        <authorList>
            <person name="Guo S."/>
            <person name="Zheng Y."/>
            <person name="Joung J.G."/>
            <person name="Liu S."/>
            <person name="Zhang Z."/>
            <person name="Crasta O.R."/>
            <person name="Sobral B.W."/>
            <person name="Xu Y."/>
            <person name="Huang S."/>
            <person name="Fei Z."/>
        </authorList>
    </citation>
    <scope>NUCLEOTIDE SEQUENCE [LARGE SCALE GENOMIC DNA]</scope>
    <source>
        <strain evidence="17">cv. 9930</strain>
    </source>
</reference>
<evidence type="ECO:0000259" key="15">
    <source>
        <dbReference type="PROSITE" id="PS51471"/>
    </source>
</evidence>
<dbReference type="Proteomes" id="UP000029981">
    <property type="component" value="Chromosome 4"/>
</dbReference>
<feature type="binding site" evidence="14">
    <location>
        <position position="354"/>
    </location>
    <ligand>
        <name>Fe cation</name>
        <dbReference type="ChEBI" id="CHEBI:24875"/>
        <note>catalytic</note>
    </ligand>
</feature>
<feature type="domain" description="Fe2OG dioxygenase" evidence="15">
    <location>
        <begin position="334"/>
        <end position="444"/>
    </location>
</feature>
<dbReference type="EC" id="1.14.11.51" evidence="13"/>
<dbReference type="GO" id="GO:0035516">
    <property type="term" value="F:broad specificity oxidative DNA demethylase activity"/>
    <property type="evidence" value="ECO:0000318"/>
    <property type="project" value="GO_Central"/>
</dbReference>
<keyword evidence="10" id="KW-0234">DNA repair</keyword>
<dbReference type="PANTHER" id="PTHR16557:SF10">
    <property type="entry name" value="2-OXOGLUTARATE-DEPENDENT DIOXYGENASE FAMILY PROTEIN"/>
    <property type="match status" value="1"/>
</dbReference>
<evidence type="ECO:0000256" key="1">
    <source>
        <dbReference type="ARBA" id="ARBA00004123"/>
    </source>
</evidence>
<dbReference type="GO" id="GO:0141131">
    <property type="term" value="F:DNA N6-methyladenine demethylase activity"/>
    <property type="evidence" value="ECO:0007669"/>
    <property type="project" value="UniProtKB-EC"/>
</dbReference>
<evidence type="ECO:0000256" key="2">
    <source>
        <dbReference type="ARBA" id="ARBA00004496"/>
    </source>
</evidence>
<evidence type="ECO:0000313" key="16">
    <source>
        <dbReference type="EMBL" id="KGN54433.1"/>
    </source>
</evidence>
<dbReference type="EMBL" id="CM002925">
    <property type="protein sequence ID" value="KGN54433.1"/>
    <property type="molecule type" value="Genomic_DNA"/>
</dbReference>
<evidence type="ECO:0000256" key="5">
    <source>
        <dbReference type="ARBA" id="ARBA00022723"/>
    </source>
</evidence>
<dbReference type="InterPro" id="IPR004574">
    <property type="entry name" value="Alkb"/>
</dbReference>
<evidence type="ECO:0000256" key="3">
    <source>
        <dbReference type="ARBA" id="ARBA00007879"/>
    </source>
</evidence>
<comment type="catalytic activity">
    <reaction evidence="12">
        <text>an N(6)-methyl-2'-deoxyadenosine in DNA + 2-oxoglutarate + O2 = a 2'-deoxyadenosine in DNA + formaldehyde + succinate + CO2</text>
        <dbReference type="Rhea" id="RHEA:49524"/>
        <dbReference type="Rhea" id="RHEA-COMP:12418"/>
        <dbReference type="Rhea" id="RHEA-COMP:12419"/>
        <dbReference type="ChEBI" id="CHEBI:15379"/>
        <dbReference type="ChEBI" id="CHEBI:16526"/>
        <dbReference type="ChEBI" id="CHEBI:16810"/>
        <dbReference type="ChEBI" id="CHEBI:16842"/>
        <dbReference type="ChEBI" id="CHEBI:30031"/>
        <dbReference type="ChEBI" id="CHEBI:90615"/>
        <dbReference type="ChEBI" id="CHEBI:90616"/>
        <dbReference type="EC" id="1.14.11.51"/>
    </reaction>
    <physiologicalReaction direction="left-to-right" evidence="12">
        <dbReference type="Rhea" id="RHEA:49525"/>
    </physiologicalReaction>
</comment>
<keyword evidence="4" id="KW-0963">Cytoplasm</keyword>
<evidence type="ECO:0000313" key="17">
    <source>
        <dbReference type="Proteomes" id="UP000029981"/>
    </source>
</evidence>
<dbReference type="OrthoDB" id="6614653at2759"/>
<dbReference type="GO" id="GO:0005737">
    <property type="term" value="C:cytoplasm"/>
    <property type="evidence" value="ECO:0000318"/>
    <property type="project" value="GO_Central"/>
</dbReference>
<evidence type="ECO:0000256" key="12">
    <source>
        <dbReference type="ARBA" id="ARBA00052047"/>
    </source>
</evidence>